<dbReference type="InterPro" id="IPR059116">
    <property type="entry name" value="P2X_receptor"/>
</dbReference>
<dbReference type="EMBL" id="KZ308289">
    <property type="protein sequence ID" value="KAG8226580.1"/>
    <property type="molecule type" value="Genomic_DNA"/>
</dbReference>
<evidence type="ECO:0000313" key="11">
    <source>
        <dbReference type="Proteomes" id="UP000792457"/>
    </source>
</evidence>
<dbReference type="AlphaFoldDB" id="A0A8K0NW00"/>
<dbReference type="Gene3D" id="2.60.490.10">
    <property type="entry name" value="atp-gated p2x4 ion channel domain"/>
    <property type="match status" value="1"/>
</dbReference>
<reference evidence="10" key="1">
    <citation type="submission" date="2013-04" db="EMBL/GenBank/DDBJ databases">
        <authorList>
            <person name="Qu J."/>
            <person name="Murali S.C."/>
            <person name="Bandaranaike D."/>
            <person name="Bellair M."/>
            <person name="Blankenburg K."/>
            <person name="Chao H."/>
            <person name="Dinh H."/>
            <person name="Doddapaneni H."/>
            <person name="Downs B."/>
            <person name="Dugan-Rocha S."/>
            <person name="Elkadiri S."/>
            <person name="Gnanaolivu R.D."/>
            <person name="Hernandez B."/>
            <person name="Javaid M."/>
            <person name="Jayaseelan J.C."/>
            <person name="Lee S."/>
            <person name="Li M."/>
            <person name="Ming W."/>
            <person name="Munidasa M."/>
            <person name="Muniz J."/>
            <person name="Nguyen L."/>
            <person name="Ongeri F."/>
            <person name="Osuji N."/>
            <person name="Pu L.-L."/>
            <person name="Puazo M."/>
            <person name="Qu C."/>
            <person name="Quiroz J."/>
            <person name="Raj R."/>
            <person name="Weissenberger G."/>
            <person name="Xin Y."/>
            <person name="Zou X."/>
            <person name="Han Y."/>
            <person name="Richards S."/>
            <person name="Worley K."/>
            <person name="Muzny D."/>
            <person name="Gibbs R."/>
        </authorList>
    </citation>
    <scope>NUCLEOTIDE SEQUENCE</scope>
    <source>
        <strain evidence="10">Sampled in the wild</strain>
    </source>
</reference>
<evidence type="ECO:0000256" key="2">
    <source>
        <dbReference type="ARBA" id="ARBA00009848"/>
    </source>
</evidence>
<dbReference type="OrthoDB" id="494673at2759"/>
<dbReference type="GO" id="GO:0016020">
    <property type="term" value="C:membrane"/>
    <property type="evidence" value="ECO:0007669"/>
    <property type="project" value="TreeGrafter"/>
</dbReference>
<keyword evidence="3" id="KW-0813">Transport</keyword>
<comment type="caution">
    <text evidence="10">The sequence shown here is derived from an EMBL/GenBank/DDBJ whole genome shotgun (WGS) entry which is preliminary data.</text>
</comment>
<gene>
    <name evidence="10" type="ORF">J437_LFUL007272</name>
</gene>
<comment type="subcellular location">
    <subcellularLocation>
        <location evidence="1">Endomembrane system</location>
    </subcellularLocation>
</comment>
<keyword evidence="6" id="KW-0406">Ion transport</keyword>
<evidence type="ECO:0000256" key="8">
    <source>
        <dbReference type="ARBA" id="ARBA00023286"/>
    </source>
</evidence>
<evidence type="ECO:0000256" key="5">
    <source>
        <dbReference type="ARBA" id="ARBA00022989"/>
    </source>
</evidence>
<reference evidence="10" key="2">
    <citation type="submission" date="2017-10" db="EMBL/GenBank/DDBJ databases">
        <title>Ladona fulva Genome sequencing and assembly.</title>
        <authorList>
            <person name="Murali S."/>
            <person name="Richards S."/>
            <person name="Bandaranaike D."/>
            <person name="Bellair M."/>
            <person name="Blankenburg K."/>
            <person name="Chao H."/>
            <person name="Dinh H."/>
            <person name="Doddapaneni H."/>
            <person name="Dugan-Rocha S."/>
            <person name="Elkadiri S."/>
            <person name="Gnanaolivu R."/>
            <person name="Hernandez B."/>
            <person name="Skinner E."/>
            <person name="Javaid M."/>
            <person name="Lee S."/>
            <person name="Li M."/>
            <person name="Ming W."/>
            <person name="Munidasa M."/>
            <person name="Muniz J."/>
            <person name="Nguyen L."/>
            <person name="Hughes D."/>
            <person name="Osuji N."/>
            <person name="Pu L.-L."/>
            <person name="Puazo M."/>
            <person name="Qu C."/>
            <person name="Quiroz J."/>
            <person name="Raj R."/>
            <person name="Weissenberger G."/>
            <person name="Xin Y."/>
            <person name="Zou X."/>
            <person name="Han Y."/>
            <person name="Worley K."/>
            <person name="Muzny D."/>
            <person name="Gibbs R."/>
        </authorList>
    </citation>
    <scope>NUCLEOTIDE SEQUENCE</scope>
    <source>
        <strain evidence="10">Sampled in the wild</strain>
    </source>
</reference>
<dbReference type="Pfam" id="PF00864">
    <property type="entry name" value="P2X_receptor"/>
    <property type="match status" value="1"/>
</dbReference>
<evidence type="ECO:0000256" key="9">
    <source>
        <dbReference type="ARBA" id="ARBA00023303"/>
    </source>
</evidence>
<proteinExistence type="inferred from homology"/>
<dbReference type="GO" id="GO:0098794">
    <property type="term" value="C:postsynapse"/>
    <property type="evidence" value="ECO:0007669"/>
    <property type="project" value="GOC"/>
</dbReference>
<sequence>MEWISGRCSSLFRYEKVKYITITDKCIVIFYRLSQLAIIAYIIGVNLVCQHGYQQIEEGDVVTITKLKGVIVTNFSDKGLIDDKDVYTRVWDISEYSSAPSEGCGFFVPTNVWVTPNQTIGNCDEDPYKEGANCTDNSDCIKGMDNILGNGHKTGNCIPSKIIDKQKR</sequence>
<organism evidence="10 11">
    <name type="scientific">Ladona fulva</name>
    <name type="common">Scarce chaser dragonfly</name>
    <name type="synonym">Libellula fulva</name>
    <dbReference type="NCBI Taxonomy" id="123851"/>
    <lineage>
        <taxon>Eukaryota</taxon>
        <taxon>Metazoa</taxon>
        <taxon>Ecdysozoa</taxon>
        <taxon>Arthropoda</taxon>
        <taxon>Hexapoda</taxon>
        <taxon>Insecta</taxon>
        <taxon>Pterygota</taxon>
        <taxon>Palaeoptera</taxon>
        <taxon>Odonata</taxon>
        <taxon>Epiprocta</taxon>
        <taxon>Anisoptera</taxon>
        <taxon>Libelluloidea</taxon>
        <taxon>Libellulidae</taxon>
        <taxon>Ladona</taxon>
    </lineage>
</organism>
<keyword evidence="8" id="KW-1071">Ligand-gated ion channel</keyword>
<keyword evidence="5" id="KW-1133">Transmembrane helix</keyword>
<keyword evidence="11" id="KW-1185">Reference proteome</keyword>
<dbReference type="InterPro" id="IPR027309">
    <property type="entry name" value="P2X_extracellular_dom_sf"/>
</dbReference>
<keyword evidence="4" id="KW-0812">Transmembrane</keyword>
<dbReference type="PANTHER" id="PTHR10125:SF31">
    <property type="entry name" value="P2X RECEPTOR E"/>
    <property type="match status" value="1"/>
</dbReference>
<comment type="similarity">
    <text evidence="2">Belongs to the P2X receptor family.</text>
</comment>
<evidence type="ECO:0000256" key="1">
    <source>
        <dbReference type="ARBA" id="ARBA00004308"/>
    </source>
</evidence>
<keyword evidence="9" id="KW-0407">Ion channel</keyword>
<accession>A0A8K0NW00</accession>
<dbReference type="GO" id="GO:0070588">
    <property type="term" value="P:calcium ion transmembrane transport"/>
    <property type="evidence" value="ECO:0007669"/>
    <property type="project" value="TreeGrafter"/>
</dbReference>
<protein>
    <submittedName>
        <fullName evidence="10">Uncharacterized protein</fullName>
    </submittedName>
</protein>
<evidence type="ECO:0000256" key="4">
    <source>
        <dbReference type="ARBA" id="ARBA00022692"/>
    </source>
</evidence>
<dbReference type="GO" id="GO:0012505">
    <property type="term" value="C:endomembrane system"/>
    <property type="evidence" value="ECO:0007669"/>
    <property type="project" value="UniProtKB-SubCell"/>
</dbReference>
<dbReference type="PANTHER" id="PTHR10125">
    <property type="entry name" value="P2X PURINOCEPTOR"/>
    <property type="match status" value="1"/>
</dbReference>
<evidence type="ECO:0000256" key="6">
    <source>
        <dbReference type="ARBA" id="ARBA00023065"/>
    </source>
</evidence>
<evidence type="ECO:0000313" key="10">
    <source>
        <dbReference type="EMBL" id="KAG8226580.1"/>
    </source>
</evidence>
<name>A0A8K0NW00_LADFU</name>
<evidence type="ECO:0000256" key="7">
    <source>
        <dbReference type="ARBA" id="ARBA00023136"/>
    </source>
</evidence>
<dbReference type="GO" id="GO:0004931">
    <property type="term" value="F:extracellularly ATP-gated monoatomic cation channel activity"/>
    <property type="evidence" value="ECO:0007669"/>
    <property type="project" value="TreeGrafter"/>
</dbReference>
<dbReference type="Proteomes" id="UP000792457">
    <property type="component" value="Unassembled WGS sequence"/>
</dbReference>
<keyword evidence="7" id="KW-0472">Membrane</keyword>
<evidence type="ECO:0000256" key="3">
    <source>
        <dbReference type="ARBA" id="ARBA00022448"/>
    </source>
</evidence>